<comment type="subcellular location">
    <subcellularLocation>
        <location evidence="6">Mitochondrion</location>
    </subcellularLocation>
</comment>
<dbReference type="VEuPathDB" id="FungiDB:C5L36_0B11160"/>
<dbReference type="EMBL" id="JQFK01000010">
    <property type="protein sequence ID" value="KGK39340.1"/>
    <property type="molecule type" value="Genomic_DNA"/>
</dbReference>
<dbReference type="FunFam" id="3.40.50.261:FF:000005">
    <property type="entry name" value="Succinate--CoA ligase [ADP-forming] subunit alpha, mitochondrial"/>
    <property type="match status" value="1"/>
</dbReference>
<dbReference type="InterPro" id="IPR043129">
    <property type="entry name" value="ATPase_NBD"/>
</dbReference>
<evidence type="ECO:0000256" key="7">
    <source>
        <dbReference type="RuleBase" id="RU000487"/>
    </source>
</evidence>
<evidence type="ECO:0000256" key="3">
    <source>
        <dbReference type="ARBA" id="ARBA00022598"/>
    </source>
</evidence>
<keyword evidence="4 6" id="KW-0547">Nucleotide-binding</keyword>
<dbReference type="NCBIfam" id="NF004230">
    <property type="entry name" value="PRK05678.1"/>
    <property type="match status" value="1"/>
</dbReference>
<dbReference type="InterPro" id="IPR004000">
    <property type="entry name" value="Actin"/>
</dbReference>
<dbReference type="Gene3D" id="3.90.640.10">
    <property type="entry name" value="Actin, Chain A, domain 4"/>
    <property type="match status" value="1"/>
</dbReference>
<reference evidence="13" key="1">
    <citation type="journal article" date="2014" name="Microb. Cell Fact.">
        <title>Exploiting Issatchenkia orientalis SD108 for succinic acid production.</title>
        <authorList>
            <person name="Xiao H."/>
            <person name="Shao Z."/>
            <person name="Jiang Y."/>
            <person name="Dole S."/>
            <person name="Zhao H."/>
        </authorList>
    </citation>
    <scope>NUCLEOTIDE SEQUENCE [LARGE SCALE GENOMIC DNA]</scope>
    <source>
        <strain evidence="13">SD108</strain>
    </source>
</reference>
<dbReference type="Gene3D" id="3.40.50.720">
    <property type="entry name" value="NAD(P)-binding Rossmann-like Domain"/>
    <property type="match status" value="1"/>
</dbReference>
<evidence type="ECO:0000256" key="8">
    <source>
        <dbReference type="RuleBase" id="RU000677"/>
    </source>
</evidence>
<feature type="region of interest" description="Disordered" evidence="9">
    <location>
        <begin position="1009"/>
        <end position="1030"/>
    </location>
</feature>
<dbReference type="GO" id="GO:0005739">
    <property type="term" value="C:mitochondrion"/>
    <property type="evidence" value="ECO:0007669"/>
    <property type="project" value="UniProtKB-SubCell"/>
</dbReference>
<protein>
    <recommendedName>
        <fullName evidence="6">Succinate--CoA ligase [ADP-forming] subunit alpha, mitochondrial</fullName>
        <ecNumber evidence="6">6.2.1.5</ecNumber>
    </recommendedName>
    <alternativeName>
        <fullName evidence="6">Succinyl-CoA synthetase subunit alpha</fullName>
        <shortName evidence="6">SCS-alpha</shortName>
    </alternativeName>
</protein>
<keyword evidence="10" id="KW-0812">Transmembrane</keyword>
<evidence type="ECO:0000256" key="9">
    <source>
        <dbReference type="SAM" id="MobiDB-lite"/>
    </source>
</evidence>
<dbReference type="Gene3D" id="3.40.50.261">
    <property type="entry name" value="Succinyl-CoA synthetase domains"/>
    <property type="match status" value="1"/>
</dbReference>
<evidence type="ECO:0000313" key="13">
    <source>
        <dbReference type="Proteomes" id="UP000029867"/>
    </source>
</evidence>
<dbReference type="InterPro" id="IPR005810">
    <property type="entry name" value="CoA_lig_alpha"/>
</dbReference>
<comment type="caution">
    <text evidence="12">The sequence shown here is derived from an EMBL/GenBank/DDBJ whole genome shotgun (WGS) entry which is preliminary data.</text>
</comment>
<evidence type="ECO:0000256" key="6">
    <source>
        <dbReference type="HAMAP-Rule" id="MF_03222"/>
    </source>
</evidence>
<dbReference type="eggNOG" id="KOG0797">
    <property type="taxonomic scope" value="Eukaryota"/>
</dbReference>
<feature type="binding site" evidence="6">
    <location>
        <begin position="1093"/>
        <end position="1096"/>
    </location>
    <ligand>
        <name>CoA</name>
        <dbReference type="ChEBI" id="CHEBI:57287"/>
    </ligand>
</feature>
<evidence type="ECO:0000256" key="1">
    <source>
        <dbReference type="ARBA" id="ARBA00005064"/>
    </source>
</evidence>
<comment type="similarity">
    <text evidence="7">Belongs to the actin family.</text>
</comment>
<dbReference type="HOGENOM" id="CLU_255938_0_0_1"/>
<evidence type="ECO:0000256" key="4">
    <source>
        <dbReference type="ARBA" id="ARBA00022741"/>
    </source>
</evidence>
<feature type="domain" description="CoA-binding" evidence="11">
    <location>
        <begin position="1080"/>
        <end position="1176"/>
    </location>
</feature>
<evidence type="ECO:0000256" key="5">
    <source>
        <dbReference type="ARBA" id="ARBA00061754"/>
    </source>
</evidence>
<keyword evidence="2 6" id="KW-0816">Tricarboxylic acid cycle</keyword>
<feature type="transmembrane region" description="Helical" evidence="10">
    <location>
        <begin position="171"/>
        <end position="193"/>
    </location>
</feature>
<keyword evidence="6" id="KW-0496">Mitochondrion</keyword>
<dbReference type="GO" id="GO:0009361">
    <property type="term" value="C:succinate-CoA ligase complex (ADP-forming)"/>
    <property type="evidence" value="ECO:0007669"/>
    <property type="project" value="TreeGrafter"/>
</dbReference>
<dbReference type="PANTHER" id="PTHR11117">
    <property type="entry name" value="SUCCINYL-COA LIGASE SUBUNIT ALPHA"/>
    <property type="match status" value="1"/>
</dbReference>
<dbReference type="SUPFAM" id="SSF51735">
    <property type="entry name" value="NAD(P)-binding Rossmann-fold domains"/>
    <property type="match status" value="1"/>
</dbReference>
<dbReference type="InterPro" id="IPR003781">
    <property type="entry name" value="CoA-bd"/>
</dbReference>
<comment type="subunit">
    <text evidence="5">Heterodimer of an alpha and a beta subunit. Different beta subunits determine nucleotide specificity. Together with the ATP-specific beta subunit SUCLA2, forms an ADP-forming succinyl-CoA synthetase (A-SCS). Together with the GTP-specific beta subunit SUCLG2 forms a GDP-forming succinyl-CoA synthetase (G-SCS).</text>
</comment>
<dbReference type="SMART" id="SM00268">
    <property type="entry name" value="ACTIN"/>
    <property type="match status" value="1"/>
</dbReference>
<feature type="binding site" evidence="6">
    <location>
        <begin position="1172"/>
        <end position="1174"/>
    </location>
    <ligand>
        <name>CoA</name>
        <dbReference type="ChEBI" id="CHEBI:57287"/>
    </ligand>
</feature>
<dbReference type="PRINTS" id="PR01798">
    <property type="entry name" value="SCOASYNTHASE"/>
</dbReference>
<dbReference type="NCBIfam" id="TIGR01019">
    <property type="entry name" value="sucCoAalpha"/>
    <property type="match status" value="1"/>
</dbReference>
<feature type="transmembrane region" description="Helical" evidence="10">
    <location>
        <begin position="94"/>
        <end position="121"/>
    </location>
</feature>
<keyword evidence="3 6" id="KW-0436">Ligase</keyword>
<comment type="catalytic activity">
    <reaction evidence="6">
        <text>succinate + ATP + CoA = succinyl-CoA + ADP + phosphate</text>
        <dbReference type="Rhea" id="RHEA:17661"/>
        <dbReference type="ChEBI" id="CHEBI:30031"/>
        <dbReference type="ChEBI" id="CHEBI:30616"/>
        <dbReference type="ChEBI" id="CHEBI:43474"/>
        <dbReference type="ChEBI" id="CHEBI:57287"/>
        <dbReference type="ChEBI" id="CHEBI:57292"/>
        <dbReference type="ChEBI" id="CHEBI:456216"/>
        <dbReference type="EC" id="6.2.1.5"/>
    </reaction>
</comment>
<feature type="active site" description="Tele-phosphohistidine intermediate" evidence="6">
    <location>
        <position position="1329"/>
    </location>
</feature>
<dbReference type="Pfam" id="PF00022">
    <property type="entry name" value="Actin"/>
    <property type="match status" value="1"/>
</dbReference>
<dbReference type="SMART" id="SM00881">
    <property type="entry name" value="CoA_binding"/>
    <property type="match status" value="1"/>
</dbReference>
<dbReference type="GO" id="GO:0004775">
    <property type="term" value="F:succinate-CoA ligase (ADP-forming) activity"/>
    <property type="evidence" value="ECO:0007669"/>
    <property type="project" value="UniProtKB-UniRule"/>
</dbReference>
<dbReference type="Gene3D" id="3.30.420.40">
    <property type="match status" value="1"/>
</dbReference>
<dbReference type="Pfam" id="PF02629">
    <property type="entry name" value="CoA_binding"/>
    <property type="match status" value="1"/>
</dbReference>
<evidence type="ECO:0000259" key="11">
    <source>
        <dbReference type="SMART" id="SM00881"/>
    </source>
</evidence>
<keyword evidence="10" id="KW-0472">Membrane</keyword>
<dbReference type="PANTHER" id="PTHR11117:SF2">
    <property type="entry name" value="SUCCINATE--COA LIGASE [ADP_GDP-FORMING] SUBUNIT ALPHA, MITOCHONDRIAL"/>
    <property type="match status" value="1"/>
</dbReference>
<dbReference type="eggNOG" id="KOG1255">
    <property type="taxonomic scope" value="Eukaryota"/>
</dbReference>
<dbReference type="SUPFAM" id="SSF53067">
    <property type="entry name" value="Actin-like ATPase domain"/>
    <property type="match status" value="2"/>
</dbReference>
<dbReference type="PROSITE" id="PS01216">
    <property type="entry name" value="SUCCINYL_COA_LIG_1"/>
    <property type="match status" value="1"/>
</dbReference>
<dbReference type="PROSITE" id="PS00399">
    <property type="entry name" value="SUCCINYL_COA_LIG_2"/>
    <property type="match status" value="1"/>
</dbReference>
<comment type="function">
    <text evidence="6">Succinyl-CoA synthetase functions in the citric acid cycle (TCA), coupling the hydrolysis of succinyl-CoA to the synthesis of ATP and thus represents the only step of substrate-level phosphorylation in the TCA. The alpha subunit of the enzyme binds the substrates coenzyme A and phosphate, while succinate binding and nucleotide specificity is provided by the beta subunit.</text>
</comment>
<evidence type="ECO:0000256" key="10">
    <source>
        <dbReference type="SAM" id="Phobius"/>
    </source>
</evidence>
<dbReference type="Pfam" id="PF00549">
    <property type="entry name" value="Ligase_CoA"/>
    <property type="match status" value="1"/>
</dbReference>
<dbReference type="GO" id="GO:0006099">
    <property type="term" value="P:tricarboxylic acid cycle"/>
    <property type="evidence" value="ECO:0007669"/>
    <property type="project" value="UniProtKB-UniRule"/>
</dbReference>
<dbReference type="FunFam" id="3.40.50.720:FF:000002">
    <property type="entry name" value="Succinate--CoA ligase [ADP-forming] subunit alpha"/>
    <property type="match status" value="1"/>
</dbReference>
<sequence>MSRDTVGIPELEVDELIELANEIVEAGGGRGDGDDSDGGGRNGVRFRIDNLRDARAVIIEHEGNNNYNNNYNSDNEDFHRDAAMGNIEHVRRPLWFEVIGLIIVTLFLLGVYWLVLSLVLISSFSRDFFKDIFDFVDTVNKGNYSFIDPHSLINKFAIIIKTEIPNLPDTLWMVITLVVFATYIVMTTIILILSMIKMPPKRGGAFTTDPNVLLKRRQERQRANEKMQNILDEQGIRRTENENNLPFATIPQVLLINQKNYYTEYLKKDENYIMMREDREHKIEEKNVDNDKEAGVEEKNIDNDKGAGVEEKSVDNGKEKDGDAPGEENDTLVLHPGSHGIKIGFAKDVDPLIIPNYIGYAKRGGTGPRGDVGNGKDKYDVTGLVPERELVGEGGDSVNDRHYQLVDHEKFEKLKKPIYKSYKERMKYYKRRILPNCHEACFNFNRKQQHEDIQLEDVGDEEHKNMFIKAKKLIEKGRDYVVGDEIFRLNDESEWTIRQPFSFKKDSQNKVEMGFNYGEYKNVEENLDDIERLLKFIMKKKFKMVQRKEFERFNLVLVVPSLSNKEYVERMIDLMFNRFGFKYINIIQEGVSISYGLGMSSGCLVDVGYSSIHINCIDEGIVVEDSRVILDYGMKDVIDVWGKMLVEQQFPLIKVDFRKMKDMKLLESLFLEHGTFDDSKTGVIQVGNFNIFESNKKFKRYQFKIFDENILAPMGMFYPAIFGERVVGGTIGGDYSGYENLNDKGSLLQLIESSGVLFSEFEPREQLLFLSELLDGNVHIHIDELIDKFGNGGIGNGKSIGNNKRNGQNRANLFNTTPLEIAILESIIVAGITGGCDQGKLDKYFGNIAVVGGGASLEGFEMMLLDRIHIARSALLGGRGLARAVKVARAFQEELEKNNNEGEKAGEKGGDNGGAKEINKGRLIISDEQVDAALAVASGNSEEESVRGESSDNYDATVGNNGSSSSIGGVGVDVDVVCGNSNGASTATGCVAWKGGSVFARMVGGNTGNGNNNGNGSTGGNGGHNSGSGGGLSSNAGWISAPPRHIVSSYTVLVKHMMFRRSFHSARQLRSYADTIPNLKITKDTKVMYQGFTGRQATFHAQQAIDYGTNVVGGTNPKKAGQLHLERPVFATVAEAIKETGATASGIFVPPPIAASAIEEAIEAELPLVVCITEGIPQQDMLRISQMLKTQSKTRMVGPNCPGIIAPEQCKIGIMPQSIHKRGKIGIVSRSGTLTYEAVNQTTKVGLGQTLVIGMGGDPCPGTNFIDALTLFLNDPETEGIIMIGEIGGSAEEEAADFLKQYNLTREVPKPVVSFIAGVTAPPGRRMGHAGALISGGKGTAQSKIEALTAADVEVVPSPGMLGDALYKQFVDRKLL</sequence>
<organism evidence="12 13">
    <name type="scientific">Pichia kudriavzevii</name>
    <name type="common">Yeast</name>
    <name type="synonym">Issatchenkia orientalis</name>
    <dbReference type="NCBI Taxonomy" id="4909"/>
    <lineage>
        <taxon>Eukaryota</taxon>
        <taxon>Fungi</taxon>
        <taxon>Dikarya</taxon>
        <taxon>Ascomycota</taxon>
        <taxon>Saccharomycotina</taxon>
        <taxon>Pichiomycetes</taxon>
        <taxon>Pichiales</taxon>
        <taxon>Pichiaceae</taxon>
        <taxon>Pichia</taxon>
    </lineage>
</organism>
<proteinExistence type="inferred from homology"/>
<dbReference type="GO" id="GO:0004776">
    <property type="term" value="F:succinate-CoA ligase (GDP-forming) activity"/>
    <property type="evidence" value="ECO:0007669"/>
    <property type="project" value="TreeGrafter"/>
</dbReference>
<comment type="similarity">
    <text evidence="6 8">Belongs to the succinate/malate CoA ligase alpha subunit family.</text>
</comment>
<dbReference type="InterPro" id="IPR005811">
    <property type="entry name" value="SUCC_ACL_C"/>
</dbReference>
<feature type="compositionally biased region" description="Basic and acidic residues" evidence="9">
    <location>
        <begin position="284"/>
        <end position="323"/>
    </location>
</feature>
<dbReference type="InterPro" id="IPR033847">
    <property type="entry name" value="Citrt_syn/SCS-alpha_CS"/>
</dbReference>
<dbReference type="EC" id="6.2.1.5" evidence="6"/>
<dbReference type="GO" id="GO:0000166">
    <property type="term" value="F:nucleotide binding"/>
    <property type="evidence" value="ECO:0007669"/>
    <property type="project" value="UniProtKB-KW"/>
</dbReference>
<keyword evidence="10" id="KW-1133">Transmembrane helix</keyword>
<dbReference type="InterPro" id="IPR017440">
    <property type="entry name" value="Cit_synth/succinyl-CoA_lig_AS"/>
</dbReference>
<dbReference type="Proteomes" id="UP000029867">
    <property type="component" value="Unassembled WGS sequence"/>
</dbReference>
<comment type="pathway">
    <text evidence="1 6">Carbohydrate metabolism; tricarboxylic acid cycle; succinate from succinyl-CoA (ligase route): step 1/1.</text>
</comment>
<evidence type="ECO:0000313" key="12">
    <source>
        <dbReference type="EMBL" id="KGK39340.1"/>
    </source>
</evidence>
<feature type="binding site" evidence="6">
    <location>
        <position position="1119"/>
    </location>
    <ligand>
        <name>CoA</name>
        <dbReference type="ChEBI" id="CHEBI:57287"/>
    </ligand>
</feature>
<dbReference type="InterPro" id="IPR016102">
    <property type="entry name" value="Succinyl-CoA_synth-like"/>
</dbReference>
<gene>
    <name evidence="12" type="ORF">JL09_g1545</name>
</gene>
<name>A0A099P335_PICKU</name>
<dbReference type="VEuPathDB" id="FungiDB:C5L36_0B11150"/>
<dbReference type="VEuPathDB" id="FungiDB:C5L36_0B11140"/>
<evidence type="ECO:0000256" key="2">
    <source>
        <dbReference type="ARBA" id="ARBA00022532"/>
    </source>
</evidence>
<accession>A0A099P335</accession>
<dbReference type="Gene3D" id="3.30.420.580">
    <property type="match status" value="1"/>
</dbReference>
<feature type="region of interest" description="Disordered" evidence="9">
    <location>
        <begin position="284"/>
        <end position="334"/>
    </location>
</feature>
<dbReference type="HAMAP" id="MF_01988">
    <property type="entry name" value="Succ_CoA_alpha"/>
    <property type="match status" value="1"/>
</dbReference>
<feature type="binding site" evidence="6">
    <location>
        <position position="1236"/>
    </location>
    <ligand>
        <name>substrate</name>
        <note>ligand shared with subunit beta</note>
    </ligand>
</feature>
<dbReference type="InterPro" id="IPR036291">
    <property type="entry name" value="NAD(P)-bd_dom_sf"/>
</dbReference>
<dbReference type="SUPFAM" id="SSF52210">
    <property type="entry name" value="Succinyl-CoA synthetase domains"/>
    <property type="match status" value="1"/>
</dbReference>
<dbReference type="UniPathway" id="UPA00223">
    <property type="reaction ID" value="UER00999"/>
</dbReference>